<reference evidence="5" key="2">
    <citation type="submission" date="2020-09" db="EMBL/GenBank/DDBJ databases">
        <authorList>
            <person name="Sun Q."/>
            <person name="Ohkuma M."/>
        </authorList>
    </citation>
    <scope>NUCLEOTIDE SEQUENCE</scope>
    <source>
        <strain evidence="5">JCM 4518</strain>
    </source>
</reference>
<evidence type="ECO:0000313" key="5">
    <source>
        <dbReference type="EMBL" id="GHA85375.1"/>
    </source>
</evidence>
<accession>A0A918W9J7</accession>
<comment type="caution">
    <text evidence="5">The sequence shown here is derived from an EMBL/GenBank/DDBJ whole genome shotgun (WGS) entry which is preliminary data.</text>
</comment>
<dbReference type="PANTHER" id="PTHR42788">
    <property type="entry name" value="TAURINE IMPORT ATP-BINDING PROTEIN-RELATED"/>
    <property type="match status" value="1"/>
</dbReference>
<dbReference type="SUPFAM" id="SSF52540">
    <property type="entry name" value="P-loop containing nucleoside triphosphate hydrolases"/>
    <property type="match status" value="1"/>
</dbReference>
<dbReference type="InterPro" id="IPR050166">
    <property type="entry name" value="ABC_transporter_ATP-bind"/>
</dbReference>
<dbReference type="Pfam" id="PF00005">
    <property type="entry name" value="ABC_tran"/>
    <property type="match status" value="1"/>
</dbReference>
<dbReference type="InterPro" id="IPR003439">
    <property type="entry name" value="ABC_transporter-like_ATP-bd"/>
</dbReference>
<evidence type="ECO:0000256" key="3">
    <source>
        <dbReference type="ARBA" id="ARBA00022840"/>
    </source>
</evidence>
<dbReference type="Gene3D" id="3.40.50.300">
    <property type="entry name" value="P-loop containing nucleotide triphosphate hydrolases"/>
    <property type="match status" value="2"/>
</dbReference>
<reference evidence="5" key="1">
    <citation type="journal article" date="2014" name="Int. J. Syst. Evol. Microbiol.">
        <title>Complete genome sequence of Corynebacterium casei LMG S-19264T (=DSM 44701T), isolated from a smear-ripened cheese.</title>
        <authorList>
            <consortium name="US DOE Joint Genome Institute (JGI-PGF)"/>
            <person name="Walter F."/>
            <person name="Albersmeier A."/>
            <person name="Kalinowski J."/>
            <person name="Ruckert C."/>
        </authorList>
    </citation>
    <scope>NUCLEOTIDE SEQUENCE</scope>
    <source>
        <strain evidence="5">JCM 4518</strain>
    </source>
</reference>
<dbReference type="RefSeq" id="WP_189977598.1">
    <property type="nucleotide sequence ID" value="NZ_BMUL01000007.1"/>
</dbReference>
<keyword evidence="3" id="KW-0067">ATP-binding</keyword>
<proteinExistence type="predicted"/>
<evidence type="ECO:0000256" key="2">
    <source>
        <dbReference type="ARBA" id="ARBA00022741"/>
    </source>
</evidence>
<evidence type="ECO:0000259" key="4">
    <source>
        <dbReference type="PROSITE" id="PS50893"/>
    </source>
</evidence>
<dbReference type="GO" id="GO:0005524">
    <property type="term" value="F:ATP binding"/>
    <property type="evidence" value="ECO:0007669"/>
    <property type="project" value="UniProtKB-KW"/>
</dbReference>
<name>A0A918W9J7_9ACTN</name>
<dbReference type="Proteomes" id="UP000644020">
    <property type="component" value="Unassembled WGS sequence"/>
</dbReference>
<dbReference type="SMART" id="SM00382">
    <property type="entry name" value="AAA"/>
    <property type="match status" value="1"/>
</dbReference>
<dbReference type="InterPro" id="IPR003593">
    <property type="entry name" value="AAA+_ATPase"/>
</dbReference>
<evidence type="ECO:0000256" key="1">
    <source>
        <dbReference type="ARBA" id="ARBA00022448"/>
    </source>
</evidence>
<dbReference type="EMBL" id="BMUL01000007">
    <property type="protein sequence ID" value="GHA85375.1"/>
    <property type="molecule type" value="Genomic_DNA"/>
</dbReference>
<keyword evidence="6" id="KW-1185">Reference proteome</keyword>
<dbReference type="PROSITE" id="PS50893">
    <property type="entry name" value="ABC_TRANSPORTER_2"/>
    <property type="match status" value="1"/>
</dbReference>
<dbReference type="PANTHER" id="PTHR42788:SF13">
    <property type="entry name" value="ALIPHATIC SULFONATES IMPORT ATP-BINDING PROTEIN SSUB"/>
    <property type="match status" value="1"/>
</dbReference>
<keyword evidence="2" id="KW-0547">Nucleotide-binding</keyword>
<organism evidence="5 6">
    <name type="scientific">Streptomyces termitum</name>
    <dbReference type="NCBI Taxonomy" id="67368"/>
    <lineage>
        <taxon>Bacteria</taxon>
        <taxon>Bacillati</taxon>
        <taxon>Actinomycetota</taxon>
        <taxon>Actinomycetes</taxon>
        <taxon>Kitasatosporales</taxon>
        <taxon>Streptomycetaceae</taxon>
        <taxon>Streptomyces</taxon>
    </lineage>
</organism>
<feature type="domain" description="ABC transporter" evidence="4">
    <location>
        <begin position="9"/>
        <end position="167"/>
    </location>
</feature>
<sequence>MASDPRRTVTVRGLTRSFGDRTVLDGLDLTLEPGRFTALLGPPGCGRSTLLRILAGLDPEIGGTVLVPRRRAAVLSPTRPGRWRRGGLRRAPVQDPDLVLLDAPAAAPDRAEARRRGRTVLMAARDVDEALSHADRVVVLRGGVIAYDAPVVPGGGPALARLRARLHAELGLPAPVSAPATAPVLVAAFASSAGPRMARPLGKDD</sequence>
<protein>
    <recommendedName>
        <fullName evidence="4">ABC transporter domain-containing protein</fullName>
    </recommendedName>
</protein>
<keyword evidence="1" id="KW-0813">Transport</keyword>
<gene>
    <name evidence="5" type="ORF">GCM10010305_31440</name>
</gene>
<dbReference type="GO" id="GO:0016887">
    <property type="term" value="F:ATP hydrolysis activity"/>
    <property type="evidence" value="ECO:0007669"/>
    <property type="project" value="InterPro"/>
</dbReference>
<evidence type="ECO:0000313" key="6">
    <source>
        <dbReference type="Proteomes" id="UP000644020"/>
    </source>
</evidence>
<dbReference type="AlphaFoldDB" id="A0A918W9J7"/>
<dbReference type="InterPro" id="IPR027417">
    <property type="entry name" value="P-loop_NTPase"/>
</dbReference>